<proteinExistence type="predicted"/>
<reference evidence="2 3" key="1">
    <citation type="submission" date="2023-05" db="EMBL/GenBank/DDBJ databases">
        <title>B98-5 Cell Line De Novo Hybrid Assembly: An Optical Mapping Approach.</title>
        <authorList>
            <person name="Kananen K."/>
            <person name="Auerbach J.A."/>
            <person name="Kautto E."/>
            <person name="Blachly J.S."/>
        </authorList>
    </citation>
    <scope>NUCLEOTIDE SEQUENCE [LARGE SCALE GENOMIC DNA]</scope>
    <source>
        <strain evidence="2">B95-8</strain>
        <tissue evidence="2">Cell line</tissue>
    </source>
</reference>
<evidence type="ECO:0000313" key="3">
    <source>
        <dbReference type="Proteomes" id="UP001266305"/>
    </source>
</evidence>
<dbReference type="Proteomes" id="UP001266305">
    <property type="component" value="Unassembled WGS sequence"/>
</dbReference>
<accession>A0ABQ9WGE9</accession>
<keyword evidence="3" id="KW-1185">Reference proteome</keyword>
<dbReference type="EMBL" id="JASSZA010000001">
    <property type="protein sequence ID" value="KAK2120069.1"/>
    <property type="molecule type" value="Genomic_DNA"/>
</dbReference>
<feature type="region of interest" description="Disordered" evidence="1">
    <location>
        <begin position="1"/>
        <end position="120"/>
    </location>
</feature>
<sequence>MPSQHKHALPRAHPRPHREPLSAALPRRPRPHRLPTSRAALARPLDTLGRTHGHSHPQRRSPSHTARSRPALRPRSPSGPDPWDPHAGVFPSLADRGDQEGGGNGGVVRPRAGSDPSYLS</sequence>
<organism evidence="2 3">
    <name type="scientific">Saguinus oedipus</name>
    <name type="common">Cotton-top tamarin</name>
    <name type="synonym">Oedipomidas oedipus</name>
    <dbReference type="NCBI Taxonomy" id="9490"/>
    <lineage>
        <taxon>Eukaryota</taxon>
        <taxon>Metazoa</taxon>
        <taxon>Chordata</taxon>
        <taxon>Craniata</taxon>
        <taxon>Vertebrata</taxon>
        <taxon>Euteleostomi</taxon>
        <taxon>Mammalia</taxon>
        <taxon>Eutheria</taxon>
        <taxon>Euarchontoglires</taxon>
        <taxon>Primates</taxon>
        <taxon>Haplorrhini</taxon>
        <taxon>Platyrrhini</taxon>
        <taxon>Cebidae</taxon>
        <taxon>Callitrichinae</taxon>
        <taxon>Saguinus</taxon>
    </lineage>
</organism>
<feature type="compositionally biased region" description="Basic residues" evidence="1">
    <location>
        <begin position="1"/>
        <end position="16"/>
    </location>
</feature>
<evidence type="ECO:0000313" key="2">
    <source>
        <dbReference type="EMBL" id="KAK2120069.1"/>
    </source>
</evidence>
<protein>
    <submittedName>
        <fullName evidence="2">Uncharacterized protein</fullName>
    </submittedName>
</protein>
<name>A0ABQ9WGE9_SAGOE</name>
<feature type="non-terminal residue" evidence="2">
    <location>
        <position position="120"/>
    </location>
</feature>
<comment type="caution">
    <text evidence="2">The sequence shown here is derived from an EMBL/GenBank/DDBJ whole genome shotgun (WGS) entry which is preliminary data.</text>
</comment>
<evidence type="ECO:0000256" key="1">
    <source>
        <dbReference type="SAM" id="MobiDB-lite"/>
    </source>
</evidence>
<gene>
    <name evidence="2" type="ORF">P7K49_001455</name>
</gene>
<feature type="compositionally biased region" description="Basic residues" evidence="1">
    <location>
        <begin position="51"/>
        <end position="72"/>
    </location>
</feature>